<dbReference type="SMART" id="SM00159">
    <property type="entry name" value="PTX"/>
    <property type="match status" value="1"/>
</dbReference>
<dbReference type="InterPro" id="IPR013320">
    <property type="entry name" value="ConA-like_dom_sf"/>
</dbReference>
<sequence>MLLFETGIWVSDGKWHHVCITWESGRGCVQAYKDGVLINSKTAYMRGRPILPFGIWIIGQDQDTLGGGFTSHDAFHGSLTEVNVWDRVLDASEISTLANSKCGSGMKGNYRAYNDFVPYGGVRKYKPSCCEQ</sequence>
<dbReference type="InterPro" id="IPR030476">
    <property type="entry name" value="Pentaxin_CS"/>
</dbReference>
<dbReference type="PROSITE" id="PS51828">
    <property type="entry name" value="PTX_2"/>
    <property type="match status" value="1"/>
</dbReference>
<dbReference type="Proteomes" id="UP001152795">
    <property type="component" value="Unassembled WGS sequence"/>
</dbReference>
<evidence type="ECO:0000313" key="9">
    <source>
        <dbReference type="EMBL" id="CAB4028573.1"/>
    </source>
</evidence>
<dbReference type="Pfam" id="PF00354">
    <property type="entry name" value="Pentaxin"/>
    <property type="match status" value="1"/>
</dbReference>
<keyword evidence="3" id="KW-0106">Calcium</keyword>
<evidence type="ECO:0000256" key="3">
    <source>
        <dbReference type="ARBA" id="ARBA00022837"/>
    </source>
</evidence>
<comment type="caution">
    <text evidence="9">The sequence shown here is derived from an EMBL/GenBank/DDBJ whole genome shotgun (WGS) entry which is preliminary data.</text>
</comment>
<dbReference type="OrthoDB" id="5978051at2759"/>
<evidence type="ECO:0000259" key="7">
    <source>
        <dbReference type="PROSITE" id="PS50025"/>
    </source>
</evidence>
<keyword evidence="2" id="KW-0479">Metal-binding</keyword>
<comment type="caution">
    <text evidence="6">Lacks conserved residue(s) required for the propagation of feature annotation.</text>
</comment>
<evidence type="ECO:0000256" key="4">
    <source>
        <dbReference type="ARBA" id="ARBA00023157"/>
    </source>
</evidence>
<keyword evidence="5" id="KW-0325">Glycoprotein</keyword>
<dbReference type="PRINTS" id="PR00895">
    <property type="entry name" value="PENTAXIN"/>
</dbReference>
<comment type="cofactor">
    <cofactor evidence="1">
        <name>Ca(2+)</name>
        <dbReference type="ChEBI" id="CHEBI:29108"/>
    </cofactor>
</comment>
<evidence type="ECO:0000313" key="10">
    <source>
        <dbReference type="Proteomes" id="UP001152795"/>
    </source>
</evidence>
<feature type="domain" description="Laminin G" evidence="7">
    <location>
        <begin position="1"/>
        <end position="102"/>
    </location>
</feature>
<evidence type="ECO:0000256" key="6">
    <source>
        <dbReference type="PROSITE-ProRule" id="PRU00122"/>
    </source>
</evidence>
<dbReference type="Gene3D" id="2.60.120.200">
    <property type="match status" value="1"/>
</dbReference>
<dbReference type="InterPro" id="IPR001791">
    <property type="entry name" value="Laminin_G"/>
</dbReference>
<keyword evidence="4" id="KW-1015">Disulfide bond</keyword>
<dbReference type="PANTHER" id="PTHR19277">
    <property type="entry name" value="PENTRAXIN"/>
    <property type="match status" value="1"/>
</dbReference>
<organism evidence="9 10">
    <name type="scientific">Paramuricea clavata</name>
    <name type="common">Red gorgonian</name>
    <name type="synonym">Violescent sea-whip</name>
    <dbReference type="NCBI Taxonomy" id="317549"/>
    <lineage>
        <taxon>Eukaryota</taxon>
        <taxon>Metazoa</taxon>
        <taxon>Cnidaria</taxon>
        <taxon>Anthozoa</taxon>
        <taxon>Octocorallia</taxon>
        <taxon>Malacalcyonacea</taxon>
        <taxon>Plexauridae</taxon>
        <taxon>Paramuricea</taxon>
    </lineage>
</organism>
<reference evidence="9" key="1">
    <citation type="submission" date="2020-04" db="EMBL/GenBank/DDBJ databases">
        <authorList>
            <person name="Alioto T."/>
            <person name="Alioto T."/>
            <person name="Gomez Garrido J."/>
        </authorList>
    </citation>
    <scope>NUCLEOTIDE SEQUENCE</scope>
    <source>
        <strain evidence="9">A484AB</strain>
    </source>
</reference>
<proteinExistence type="predicted"/>
<evidence type="ECO:0000256" key="1">
    <source>
        <dbReference type="ARBA" id="ARBA00001913"/>
    </source>
</evidence>
<evidence type="ECO:0000259" key="8">
    <source>
        <dbReference type="PROSITE" id="PS51828"/>
    </source>
</evidence>
<protein>
    <submittedName>
        <fullName evidence="9">Neuronal pentraxin-2</fullName>
    </submittedName>
</protein>
<evidence type="ECO:0000256" key="2">
    <source>
        <dbReference type="ARBA" id="ARBA00022723"/>
    </source>
</evidence>
<gene>
    <name evidence="9" type="ORF">PACLA_8A052659</name>
</gene>
<dbReference type="PANTHER" id="PTHR19277:SF125">
    <property type="entry name" value="B6"/>
    <property type="match status" value="1"/>
</dbReference>
<dbReference type="InterPro" id="IPR001759">
    <property type="entry name" value="PTX_dom"/>
</dbReference>
<keyword evidence="10" id="KW-1185">Reference proteome</keyword>
<dbReference type="GO" id="GO:0046872">
    <property type="term" value="F:metal ion binding"/>
    <property type="evidence" value="ECO:0007669"/>
    <property type="project" value="UniProtKB-KW"/>
</dbReference>
<name>A0A6S7KJZ9_PARCT</name>
<dbReference type="SUPFAM" id="SSF49899">
    <property type="entry name" value="Concanavalin A-like lectins/glucanases"/>
    <property type="match status" value="1"/>
</dbReference>
<feature type="domain" description="Pentraxin (PTX)" evidence="8">
    <location>
        <begin position="1"/>
        <end position="131"/>
    </location>
</feature>
<dbReference type="InterPro" id="IPR051360">
    <property type="entry name" value="Neuronal_Pentraxin_Related"/>
</dbReference>
<dbReference type="AlphaFoldDB" id="A0A6S7KJZ9"/>
<accession>A0A6S7KJZ9</accession>
<dbReference type="EMBL" id="CACRXK020015567">
    <property type="protein sequence ID" value="CAB4028573.1"/>
    <property type="molecule type" value="Genomic_DNA"/>
</dbReference>
<evidence type="ECO:0000256" key="5">
    <source>
        <dbReference type="ARBA" id="ARBA00023180"/>
    </source>
</evidence>
<dbReference type="PROSITE" id="PS00289">
    <property type="entry name" value="PTX_1"/>
    <property type="match status" value="1"/>
</dbReference>
<dbReference type="PROSITE" id="PS50025">
    <property type="entry name" value="LAM_G_DOMAIN"/>
    <property type="match status" value="1"/>
</dbReference>